<evidence type="ECO:0000313" key="2">
    <source>
        <dbReference type="EMBL" id="MED7824825.1"/>
    </source>
</evidence>
<evidence type="ECO:0000313" key="3">
    <source>
        <dbReference type="Proteomes" id="UP001333996"/>
    </source>
</evidence>
<gene>
    <name evidence="2" type="ORF">VXC91_23250</name>
</gene>
<dbReference type="Gene3D" id="3.40.50.261">
    <property type="entry name" value="Succinyl-CoA synthetase domains"/>
    <property type="match status" value="2"/>
</dbReference>
<organism evidence="2 3">
    <name type="scientific">Streptomyces chiangmaiensis</name>
    <dbReference type="NCBI Taxonomy" id="766497"/>
    <lineage>
        <taxon>Bacteria</taxon>
        <taxon>Bacillati</taxon>
        <taxon>Actinomycetota</taxon>
        <taxon>Actinomycetes</taxon>
        <taxon>Kitasatosporales</taxon>
        <taxon>Streptomycetaceae</taxon>
        <taxon>Streptomyces</taxon>
    </lineage>
</organism>
<dbReference type="Pfam" id="PF00549">
    <property type="entry name" value="Ligase_CoA"/>
    <property type="match status" value="1"/>
</dbReference>
<dbReference type="PANTHER" id="PTHR11117:SF24">
    <property type="entry name" value="PROTEIN FDRA"/>
    <property type="match status" value="1"/>
</dbReference>
<sequence>MKTTIRLFKDTYVDSVIQLSGTRAMRRAEGVDWAAAAMATPANLDTLRSEGFTDDCSGAGANDLFLAVRAADQDAVDAALTAGETAMFAARAGGDADAQSDRAPRTLERALENQPSTNVAVISVPGDYAALEAHKALSAGLDVLLFSDNVSVEDEIELKERAERLGHLVMGPGAGTAMLGRTCLGFANVVTPGRVGVVAAAGTGAQEVAALLDRWGVGVSHVIGLGGRDLSGAVGGRMAKTAVTALRADPDTDVILLVSKPPEESVARSVVETAQDKPLVAALIGLQAEFDVPANVTLTGTLEGGAVKAVELVGAAAPDLTGNLRQRVAEAGDRLGPDRTLVRGLYSGGTLCYESLVVLSKFVGPVHSNTPIQESWSVPEPPGSHVCLDLGEEEYTKGRPHPMIDPEARIELLRKQGADPHVAAILMDVVLGHGAHPDPAGQLAPVCADFAARGGPVVVAYVLGTEQDPQGLEAQRRALEEAGCIVTETAARASLAAAAIALRDPDLVGEVL</sequence>
<dbReference type="Proteomes" id="UP001333996">
    <property type="component" value="Unassembled WGS sequence"/>
</dbReference>
<dbReference type="EMBL" id="JAYWVC010000085">
    <property type="protein sequence ID" value="MED7824825.1"/>
    <property type="molecule type" value="Genomic_DNA"/>
</dbReference>
<protein>
    <submittedName>
        <fullName evidence="2">FdrA family protein</fullName>
    </submittedName>
</protein>
<reference evidence="2" key="1">
    <citation type="submission" date="2024-01" db="EMBL/GenBank/DDBJ databases">
        <title>First draft genome sequence data of TA4-1, the type strain of Gram-positive actinobacterium Streptomyces chiangmaiensis.</title>
        <authorList>
            <person name="Yasawong M."/>
            <person name="Nantapong N."/>
        </authorList>
    </citation>
    <scope>NUCLEOTIDE SEQUENCE</scope>
    <source>
        <strain evidence="2">TA4-1</strain>
    </source>
</reference>
<dbReference type="InterPro" id="IPR016102">
    <property type="entry name" value="Succinyl-CoA_synth-like"/>
</dbReference>
<dbReference type="SUPFAM" id="SSF52210">
    <property type="entry name" value="Succinyl-CoA synthetase domains"/>
    <property type="match status" value="2"/>
</dbReference>
<dbReference type="Gene3D" id="3.40.50.720">
    <property type="entry name" value="NAD(P)-binding Rossmann-like Domain"/>
    <property type="match status" value="1"/>
</dbReference>
<dbReference type="RefSeq" id="WP_329509252.1">
    <property type="nucleotide sequence ID" value="NZ_BAAAYZ010000279.1"/>
</dbReference>
<evidence type="ECO:0000259" key="1">
    <source>
        <dbReference type="Pfam" id="PF00549"/>
    </source>
</evidence>
<dbReference type="PANTHER" id="PTHR11117">
    <property type="entry name" value="SUCCINYL-COA LIGASE SUBUNIT ALPHA"/>
    <property type="match status" value="1"/>
</dbReference>
<accession>A0ABU7FL56</accession>
<comment type="caution">
    <text evidence="2">The sequence shown here is derived from an EMBL/GenBank/DDBJ whole genome shotgun (WGS) entry which is preliminary data.</text>
</comment>
<name>A0ABU7FL56_9ACTN</name>
<feature type="domain" description="ATP-citrate synthase/succinyl-CoA ligase C-terminal" evidence="1">
    <location>
        <begin position="345"/>
        <end position="499"/>
    </location>
</feature>
<dbReference type="InterPro" id="IPR005811">
    <property type="entry name" value="SUCC_ACL_C"/>
</dbReference>
<proteinExistence type="predicted"/>
<keyword evidence="3" id="KW-1185">Reference proteome</keyword>